<evidence type="ECO:0000259" key="2">
    <source>
        <dbReference type="PROSITE" id="PS51841"/>
    </source>
</evidence>
<feature type="domain" description="LTD" evidence="2">
    <location>
        <begin position="220"/>
        <end position="320"/>
    </location>
</feature>
<dbReference type="EMBL" id="QGGO01000024">
    <property type="protein sequence ID" value="PWK21443.1"/>
    <property type="molecule type" value="Genomic_DNA"/>
</dbReference>
<accession>A0A316DY38</accession>
<evidence type="ECO:0000313" key="3">
    <source>
        <dbReference type="EMBL" id="PWK21443.1"/>
    </source>
</evidence>
<sequence>MKYFFYILLFILSSIKCKAQLDSMSFTPVKDNSIYSESSNLSNGAGNNLFAGRTLSSLMRRALLKFDFTALPQNAQIQNITLKLPILQSSGNTTIPHSFSLHKLTKNWGEGTSAGSGQGAAATTNDATWGYNFYNSSSWTNAGGDFVTTASATSNVTFAMFPLQFGTWSSSNMITDVLDWIANPNNNFGWILKGNESLSGSAMKFSSREETFYPKPTLMVYYTFPVVEKVLINEVNPQKKWIELYNPSSPSINLNNYWLSNGNSSVSLANVTVLNGNLTLDSAKYVVLNWVEIGQNDGELALFNGNPSNAEMKDYVQYGSANHQQSAAAVTAQVWDNINNFLPSIATDTLTFSLKGNNIYTSGKATNSTSFVTQRQTPTYKNLLCPPNLSLSGNIIDATYSTSGSLQMTGSLTPTSFSKFISESFIQLNPNTLIEQGAKFQGQISGCLNN</sequence>
<dbReference type="PROSITE" id="PS51841">
    <property type="entry name" value="LTD"/>
    <property type="match status" value="1"/>
</dbReference>
<dbReference type="Proteomes" id="UP000245489">
    <property type="component" value="Unassembled WGS sequence"/>
</dbReference>
<evidence type="ECO:0000256" key="1">
    <source>
        <dbReference type="SAM" id="SignalP"/>
    </source>
</evidence>
<gene>
    <name evidence="3" type="ORF">LV89_03736</name>
</gene>
<name>A0A316DY38_9BACT</name>
<dbReference type="OrthoDB" id="9806464at2"/>
<dbReference type="RefSeq" id="WP_109744420.1">
    <property type="nucleotide sequence ID" value="NZ_QGGO01000024.1"/>
</dbReference>
<reference evidence="3 4" key="1">
    <citation type="submission" date="2018-05" db="EMBL/GenBank/DDBJ databases">
        <title>Genomic Encyclopedia of Archaeal and Bacterial Type Strains, Phase II (KMG-II): from individual species to whole genera.</title>
        <authorList>
            <person name="Goeker M."/>
        </authorList>
    </citation>
    <scope>NUCLEOTIDE SEQUENCE [LARGE SCALE GENOMIC DNA]</scope>
    <source>
        <strain evidence="3 4">DSM 22214</strain>
    </source>
</reference>
<dbReference type="Gene3D" id="2.60.40.1260">
    <property type="entry name" value="Lamin Tail domain"/>
    <property type="match status" value="1"/>
</dbReference>
<feature type="signal peptide" evidence="1">
    <location>
        <begin position="1"/>
        <end position="19"/>
    </location>
</feature>
<keyword evidence="1" id="KW-0732">Signal</keyword>
<dbReference type="AlphaFoldDB" id="A0A316DY38"/>
<keyword evidence="4" id="KW-1185">Reference proteome</keyword>
<dbReference type="SUPFAM" id="SSF74853">
    <property type="entry name" value="Lamin A/C globular tail domain"/>
    <property type="match status" value="1"/>
</dbReference>
<evidence type="ECO:0000313" key="4">
    <source>
        <dbReference type="Proteomes" id="UP000245489"/>
    </source>
</evidence>
<feature type="chain" id="PRO_5016391802" evidence="1">
    <location>
        <begin position="20"/>
        <end position="450"/>
    </location>
</feature>
<dbReference type="NCBIfam" id="NF033679">
    <property type="entry name" value="DNRLRE_dom"/>
    <property type="match status" value="1"/>
</dbReference>
<organism evidence="3 4">
    <name type="scientific">Arcicella aurantiaca</name>
    <dbReference type="NCBI Taxonomy" id="591202"/>
    <lineage>
        <taxon>Bacteria</taxon>
        <taxon>Pseudomonadati</taxon>
        <taxon>Bacteroidota</taxon>
        <taxon>Cytophagia</taxon>
        <taxon>Cytophagales</taxon>
        <taxon>Flectobacillaceae</taxon>
        <taxon>Arcicella</taxon>
    </lineage>
</organism>
<comment type="caution">
    <text evidence="3">The sequence shown here is derived from an EMBL/GenBank/DDBJ whole genome shotgun (WGS) entry which is preliminary data.</text>
</comment>
<dbReference type="InterPro" id="IPR001322">
    <property type="entry name" value="Lamin_tail_dom"/>
</dbReference>
<protein>
    <submittedName>
        <fullName evidence="3">Lamin Tail Domain</fullName>
    </submittedName>
</protein>
<proteinExistence type="predicted"/>
<dbReference type="InterPro" id="IPR036415">
    <property type="entry name" value="Lamin_tail_dom_sf"/>
</dbReference>